<keyword evidence="5 15" id="KW-0716">Sensory transduction</keyword>
<evidence type="ECO:0000256" key="16">
    <source>
        <dbReference type="SAM" id="Phobius"/>
    </source>
</evidence>
<gene>
    <name evidence="18" type="primary">TAS2R16</name>
</gene>
<evidence type="ECO:0000313" key="17">
    <source>
        <dbReference type="Proteomes" id="UP001652581"/>
    </source>
</evidence>
<proteinExistence type="inferred from homology"/>
<keyword evidence="10 15" id="KW-0675">Receptor</keyword>
<evidence type="ECO:0000256" key="10">
    <source>
        <dbReference type="ARBA" id="ARBA00023170"/>
    </source>
</evidence>
<keyword evidence="6 15" id="KW-0812">Transmembrane</keyword>
<organism evidence="17 18">
    <name type="scientific">Vicugna pacos</name>
    <name type="common">Alpaca</name>
    <name type="synonym">Lama pacos</name>
    <dbReference type="NCBI Taxonomy" id="30538"/>
    <lineage>
        <taxon>Eukaryota</taxon>
        <taxon>Metazoa</taxon>
        <taxon>Chordata</taxon>
        <taxon>Craniata</taxon>
        <taxon>Vertebrata</taxon>
        <taxon>Euteleostomi</taxon>
        <taxon>Mammalia</taxon>
        <taxon>Eutheria</taxon>
        <taxon>Laurasiatheria</taxon>
        <taxon>Artiodactyla</taxon>
        <taxon>Tylopoda</taxon>
        <taxon>Camelidae</taxon>
        <taxon>Vicugna</taxon>
    </lineage>
</organism>
<dbReference type="CTD" id="50833"/>
<evidence type="ECO:0000256" key="3">
    <source>
        <dbReference type="ARBA" id="ARBA00022475"/>
    </source>
</evidence>
<evidence type="ECO:0000256" key="15">
    <source>
        <dbReference type="RuleBase" id="RU004424"/>
    </source>
</evidence>
<dbReference type="KEGG" id="vpc:102531847"/>
<dbReference type="GO" id="GO:0004930">
    <property type="term" value="F:G protein-coupled receptor activity"/>
    <property type="evidence" value="ECO:0007669"/>
    <property type="project" value="UniProtKB-KW"/>
</dbReference>
<dbReference type="InParanoid" id="A0A6J0AI97"/>
<evidence type="ECO:0000256" key="12">
    <source>
        <dbReference type="ARBA" id="ARBA00023224"/>
    </source>
</evidence>
<keyword evidence="4 15" id="KW-0919">Taste</keyword>
<evidence type="ECO:0000256" key="5">
    <source>
        <dbReference type="ARBA" id="ARBA00022606"/>
    </source>
</evidence>
<evidence type="ECO:0000256" key="6">
    <source>
        <dbReference type="ARBA" id="ARBA00022692"/>
    </source>
</evidence>
<feature type="transmembrane region" description="Helical" evidence="16">
    <location>
        <begin position="262"/>
        <end position="282"/>
    </location>
</feature>
<keyword evidence="9 15" id="KW-0472">Membrane</keyword>
<dbReference type="OrthoDB" id="9834076at2759"/>
<dbReference type="AlphaFoldDB" id="A0A6J0AI97"/>
<evidence type="ECO:0000256" key="2">
    <source>
        <dbReference type="ARBA" id="ARBA00007376"/>
    </source>
</evidence>
<feature type="transmembrane region" description="Helical" evidence="16">
    <location>
        <begin position="125"/>
        <end position="146"/>
    </location>
</feature>
<dbReference type="RefSeq" id="XP_015093056.1">
    <property type="nucleotide sequence ID" value="XM_015237570.3"/>
</dbReference>
<dbReference type="PANTHER" id="PTHR11394:SF68">
    <property type="entry name" value="TASTE RECEPTOR TYPE 2 MEMBER 16"/>
    <property type="match status" value="1"/>
</dbReference>
<keyword evidence="8 15" id="KW-0297">G-protein coupled receptor</keyword>
<keyword evidence="11" id="KW-0325">Glycoprotein</keyword>
<evidence type="ECO:0000256" key="9">
    <source>
        <dbReference type="ARBA" id="ARBA00023136"/>
    </source>
</evidence>
<evidence type="ECO:0000256" key="1">
    <source>
        <dbReference type="ARBA" id="ARBA00004651"/>
    </source>
</evidence>
<feature type="transmembrane region" description="Helical" evidence="16">
    <location>
        <begin position="233"/>
        <end position="256"/>
    </location>
</feature>
<evidence type="ECO:0000313" key="18">
    <source>
        <dbReference type="RefSeq" id="XP_015093056.1"/>
    </source>
</evidence>
<evidence type="ECO:0000256" key="7">
    <source>
        <dbReference type="ARBA" id="ARBA00022989"/>
    </source>
</evidence>
<protein>
    <recommendedName>
        <fullName evidence="15">Taste receptor type 2</fullName>
    </recommendedName>
</protein>
<dbReference type="Proteomes" id="UP001652581">
    <property type="component" value="Chromosome 7"/>
</dbReference>
<dbReference type="Pfam" id="PF05296">
    <property type="entry name" value="TAS2R"/>
    <property type="match status" value="1"/>
</dbReference>
<dbReference type="Gene3D" id="1.20.1070.10">
    <property type="entry name" value="Rhodopsin 7-helix transmembrane proteins"/>
    <property type="match status" value="1"/>
</dbReference>
<dbReference type="FunFam" id="1.20.1070.10:FF:000055">
    <property type="entry name" value="Taste receptor type 2"/>
    <property type="match status" value="1"/>
</dbReference>
<comment type="subunit">
    <text evidence="13">Interacts with RTP3 and RTP4.</text>
</comment>
<keyword evidence="17" id="KW-1185">Reference proteome</keyword>
<dbReference type="GO" id="GO:0005886">
    <property type="term" value="C:plasma membrane"/>
    <property type="evidence" value="ECO:0007669"/>
    <property type="project" value="UniProtKB-SubCell"/>
</dbReference>
<comment type="similarity">
    <text evidence="2 14">Belongs to the G-protein coupled receptor T2R family.</text>
</comment>
<feature type="transmembrane region" description="Helical" evidence="16">
    <location>
        <begin position="179"/>
        <end position="204"/>
    </location>
</feature>
<keyword evidence="12 15" id="KW-0807">Transducer</keyword>
<dbReference type="InterPro" id="IPR007960">
    <property type="entry name" value="TAS2R"/>
</dbReference>
<keyword evidence="3" id="KW-1003">Cell membrane</keyword>
<dbReference type="GO" id="GO:0033038">
    <property type="term" value="F:bitter taste receptor activity"/>
    <property type="evidence" value="ECO:0007669"/>
    <property type="project" value="InterPro"/>
</dbReference>
<evidence type="ECO:0000256" key="13">
    <source>
        <dbReference type="ARBA" id="ARBA00038817"/>
    </source>
</evidence>
<evidence type="ECO:0000256" key="14">
    <source>
        <dbReference type="RuleBase" id="RU004423"/>
    </source>
</evidence>
<dbReference type="PANTHER" id="PTHR11394">
    <property type="entry name" value="TASTE RECEPTOR TYPE 2"/>
    <property type="match status" value="1"/>
</dbReference>
<evidence type="ECO:0000256" key="8">
    <source>
        <dbReference type="ARBA" id="ARBA00023040"/>
    </source>
</evidence>
<name>A0A6J0AI97_VICPA</name>
<dbReference type="GeneID" id="102531847"/>
<comment type="subcellular location">
    <subcellularLocation>
        <location evidence="1">Cell membrane</location>
        <topology evidence="1">Multi-pass membrane protein</topology>
    </subcellularLocation>
    <subcellularLocation>
        <location evidence="15">Membrane</location>
        <topology evidence="15">Multi-pass membrane protein</topology>
    </subcellularLocation>
</comment>
<feature type="transmembrane region" description="Helical" evidence="16">
    <location>
        <begin position="6"/>
        <end position="33"/>
    </location>
</feature>
<keyword evidence="7 16" id="KW-1133">Transmembrane helix</keyword>
<sequence>MIPIQLNVFCIIVYMLESLIIIVQSSLTAVVLGREWVRVKGLSPVDKILTVLGICRFCQQWSSMLFNFCSYLHPNYVFWYLAIVWEFINTLSFWLTSLLAVFYCIKVSSFSHPIFLWLKWRIVKLVPRLLLGCLLISCLSIIFSAMRHRITIQLKSMRHFARNSTVIERLETFQWDFSIYQQVAVLVIPFLLFLVSVVLLMTLLSQHLRQMKHDHTGHSSSSLKAHVTALRSLAIFLIIFTSYFLVILISIIGTLLDKGSWFWAWEAVIYAVVSIHSILLMLTSPKLKKALPVRC</sequence>
<feature type="transmembrane region" description="Helical" evidence="16">
    <location>
        <begin position="78"/>
        <end position="105"/>
    </location>
</feature>
<evidence type="ECO:0000256" key="4">
    <source>
        <dbReference type="ARBA" id="ARBA00022480"/>
    </source>
</evidence>
<accession>A0A6J0AI97</accession>
<dbReference type="SUPFAM" id="SSF81321">
    <property type="entry name" value="Family A G protein-coupled receptor-like"/>
    <property type="match status" value="1"/>
</dbReference>
<dbReference type="FunCoup" id="A0A6J0AI97">
    <property type="interactions" value="20"/>
</dbReference>
<reference evidence="18" key="1">
    <citation type="submission" date="2025-08" db="UniProtKB">
        <authorList>
            <consortium name="RefSeq"/>
        </authorList>
    </citation>
    <scope>IDENTIFICATION</scope>
</reference>
<evidence type="ECO:0000256" key="11">
    <source>
        <dbReference type="ARBA" id="ARBA00023180"/>
    </source>
</evidence>